<protein>
    <recommendedName>
        <fullName evidence="4">Lipocalin-like domain-containing protein</fullName>
    </recommendedName>
</protein>
<comment type="caution">
    <text evidence="2">The sequence shown here is derived from an EMBL/GenBank/DDBJ whole genome shotgun (WGS) entry which is preliminary data.</text>
</comment>
<evidence type="ECO:0000313" key="3">
    <source>
        <dbReference type="Proteomes" id="UP001201549"/>
    </source>
</evidence>
<reference evidence="2 3" key="1">
    <citation type="submission" date="2022-02" db="EMBL/GenBank/DDBJ databases">
        <authorList>
            <person name="Zhuang L."/>
        </authorList>
    </citation>
    <scope>NUCLEOTIDE SEQUENCE [LARGE SCALE GENOMIC DNA]</scope>
    <source>
        <strain evidence="2 3">C32</strain>
    </source>
</reference>
<feature type="transmembrane region" description="Helical" evidence="1">
    <location>
        <begin position="6"/>
        <end position="22"/>
    </location>
</feature>
<keyword evidence="3" id="KW-1185">Reference proteome</keyword>
<dbReference type="RefSeq" id="WP_238897365.1">
    <property type="nucleotide sequence ID" value="NZ_JAKOGG010000014.1"/>
</dbReference>
<keyword evidence="1" id="KW-1133">Transmembrane helix</keyword>
<gene>
    <name evidence="2" type="ORF">L9G74_15785</name>
</gene>
<organism evidence="2 3">
    <name type="scientific">Shewanella electrica</name>
    <dbReference type="NCBI Taxonomy" id="515560"/>
    <lineage>
        <taxon>Bacteria</taxon>
        <taxon>Pseudomonadati</taxon>
        <taxon>Pseudomonadota</taxon>
        <taxon>Gammaproteobacteria</taxon>
        <taxon>Alteromonadales</taxon>
        <taxon>Shewanellaceae</taxon>
        <taxon>Shewanella</taxon>
    </lineage>
</organism>
<evidence type="ECO:0000313" key="2">
    <source>
        <dbReference type="EMBL" id="MCS4557906.1"/>
    </source>
</evidence>
<dbReference type="Proteomes" id="UP001201549">
    <property type="component" value="Unassembled WGS sequence"/>
</dbReference>
<sequence length="156" mass="17074">MSKAVYAGLLVIAVAVVGYFGYRHSETPELPISGDWSTGCVAEGSNSKDFTMSFDKNTYHSVAKLYDNTTCSGETISEYRGSAYAQLADTHLKTIDGQTAVMLTLYWDDKTQPKPLVYQIRDDGTLVTGIPQPKTDEQQGGWQLDASTVFTQVATK</sequence>
<keyword evidence="1" id="KW-0472">Membrane</keyword>
<proteinExistence type="predicted"/>
<accession>A0ABT2FNJ5</accession>
<evidence type="ECO:0008006" key="4">
    <source>
        <dbReference type="Google" id="ProtNLM"/>
    </source>
</evidence>
<reference evidence="3" key="2">
    <citation type="submission" date="2023-07" db="EMBL/GenBank/DDBJ databases">
        <title>Shewanella mangrovi sp. nov., an acetaldehyde- degrading bacterium isolated from mangrove sediment.</title>
        <authorList>
            <person name="Liu Y."/>
        </authorList>
    </citation>
    <scope>NUCLEOTIDE SEQUENCE [LARGE SCALE GENOMIC DNA]</scope>
    <source>
        <strain evidence="3">C32</strain>
    </source>
</reference>
<name>A0ABT2FNJ5_9GAMM</name>
<dbReference type="EMBL" id="JAKOGG010000014">
    <property type="protein sequence ID" value="MCS4557906.1"/>
    <property type="molecule type" value="Genomic_DNA"/>
</dbReference>
<keyword evidence="1" id="KW-0812">Transmembrane</keyword>
<evidence type="ECO:0000256" key="1">
    <source>
        <dbReference type="SAM" id="Phobius"/>
    </source>
</evidence>